<gene>
    <name evidence="1" type="ORF">PoB_004036600</name>
</gene>
<dbReference type="EMBL" id="BLXT01004508">
    <property type="protein sequence ID" value="GFO13861.1"/>
    <property type="molecule type" value="Genomic_DNA"/>
</dbReference>
<sequence length="214" mass="24218">MSFDSSVLKIALPRTGKETHLAFGSTKDGVKKMASHSMHLVPEKNELDSRLRSSRAHGQRLHCEVLGSETCQKCIRILDQTSVENKCPLCTPFEQKYGSLAHPDFRKRQSAYSERGSFTGNVPYTPVQIFHRVREKESDDERITRKRFRFQGEQPRDQILTNKHTMSHLPSNLPALLVSRNDSACISEEAEEEVGTNCELKVRVTFGNTSLSTP</sequence>
<reference evidence="1 2" key="1">
    <citation type="journal article" date="2021" name="Elife">
        <title>Chloroplast acquisition without the gene transfer in kleptoplastic sea slugs, Plakobranchus ocellatus.</title>
        <authorList>
            <person name="Maeda T."/>
            <person name="Takahashi S."/>
            <person name="Yoshida T."/>
            <person name="Shimamura S."/>
            <person name="Takaki Y."/>
            <person name="Nagai Y."/>
            <person name="Toyoda A."/>
            <person name="Suzuki Y."/>
            <person name="Arimoto A."/>
            <person name="Ishii H."/>
            <person name="Satoh N."/>
            <person name="Nishiyama T."/>
            <person name="Hasebe M."/>
            <person name="Maruyama T."/>
            <person name="Minagawa J."/>
            <person name="Obokata J."/>
            <person name="Shigenobu S."/>
        </authorList>
    </citation>
    <scope>NUCLEOTIDE SEQUENCE [LARGE SCALE GENOMIC DNA]</scope>
</reference>
<keyword evidence="2" id="KW-1185">Reference proteome</keyword>
<accession>A0AAV4B4W4</accession>
<protein>
    <submittedName>
        <fullName evidence="1">Organic cation transporter protein</fullName>
    </submittedName>
</protein>
<evidence type="ECO:0000313" key="2">
    <source>
        <dbReference type="Proteomes" id="UP000735302"/>
    </source>
</evidence>
<proteinExistence type="predicted"/>
<dbReference type="Proteomes" id="UP000735302">
    <property type="component" value="Unassembled WGS sequence"/>
</dbReference>
<dbReference type="AlphaFoldDB" id="A0AAV4B4W4"/>
<name>A0AAV4B4W4_9GAST</name>
<comment type="caution">
    <text evidence="1">The sequence shown here is derived from an EMBL/GenBank/DDBJ whole genome shotgun (WGS) entry which is preliminary data.</text>
</comment>
<organism evidence="1 2">
    <name type="scientific">Plakobranchus ocellatus</name>
    <dbReference type="NCBI Taxonomy" id="259542"/>
    <lineage>
        <taxon>Eukaryota</taxon>
        <taxon>Metazoa</taxon>
        <taxon>Spiralia</taxon>
        <taxon>Lophotrochozoa</taxon>
        <taxon>Mollusca</taxon>
        <taxon>Gastropoda</taxon>
        <taxon>Heterobranchia</taxon>
        <taxon>Euthyneura</taxon>
        <taxon>Panpulmonata</taxon>
        <taxon>Sacoglossa</taxon>
        <taxon>Placobranchoidea</taxon>
        <taxon>Plakobranchidae</taxon>
        <taxon>Plakobranchus</taxon>
    </lineage>
</organism>
<evidence type="ECO:0000313" key="1">
    <source>
        <dbReference type="EMBL" id="GFO13861.1"/>
    </source>
</evidence>